<dbReference type="Pfam" id="PF00560">
    <property type="entry name" value="LRR_1"/>
    <property type="match status" value="1"/>
</dbReference>
<keyword evidence="5" id="KW-0472">Membrane</keyword>
<dbReference type="EMBL" id="CM016554">
    <property type="protein sequence ID" value="TKW27489.1"/>
    <property type="molecule type" value="Genomic_DNA"/>
</dbReference>
<feature type="signal peptide" evidence="6">
    <location>
        <begin position="1"/>
        <end position="26"/>
    </location>
</feature>
<dbReference type="Pfam" id="PF08263">
    <property type="entry name" value="LRRNT_2"/>
    <property type="match status" value="1"/>
</dbReference>
<evidence type="ECO:0008006" key="11">
    <source>
        <dbReference type="Google" id="ProtNLM"/>
    </source>
</evidence>
<feature type="domain" description="Malectin-like" evidence="8">
    <location>
        <begin position="38"/>
        <end position="368"/>
    </location>
</feature>
<evidence type="ECO:0000256" key="1">
    <source>
        <dbReference type="ARBA" id="ARBA00004167"/>
    </source>
</evidence>
<evidence type="ECO:0000313" key="9">
    <source>
        <dbReference type="EMBL" id="TKW27490.1"/>
    </source>
</evidence>
<dbReference type="InterPro" id="IPR024788">
    <property type="entry name" value="Malectin-like_Carb-bd_dom"/>
</dbReference>
<reference evidence="9 10" key="1">
    <citation type="submission" date="2019-03" db="EMBL/GenBank/DDBJ databases">
        <title>WGS assembly of Setaria viridis.</title>
        <authorList>
            <person name="Huang P."/>
            <person name="Jenkins J."/>
            <person name="Grimwood J."/>
            <person name="Barry K."/>
            <person name="Healey A."/>
            <person name="Mamidi S."/>
            <person name="Sreedasyam A."/>
            <person name="Shu S."/>
            <person name="Feldman M."/>
            <person name="Wu J."/>
            <person name="Yu Y."/>
            <person name="Chen C."/>
            <person name="Johnson J."/>
            <person name="Rokhsar D."/>
            <person name="Baxter I."/>
            <person name="Schmutz J."/>
            <person name="Brutnell T."/>
            <person name="Kellogg E."/>
        </authorList>
    </citation>
    <scope>NUCLEOTIDE SEQUENCE [LARGE SCALE GENOMIC DNA]</scope>
    <source>
        <strain evidence="10">cv. A10</strain>
    </source>
</reference>
<evidence type="ECO:0000256" key="6">
    <source>
        <dbReference type="SAM" id="SignalP"/>
    </source>
</evidence>
<evidence type="ECO:0000256" key="4">
    <source>
        <dbReference type="ARBA" id="ARBA00022737"/>
    </source>
</evidence>
<keyword evidence="4" id="KW-0677">Repeat</keyword>
<organism evidence="9 10">
    <name type="scientific">Setaria viridis</name>
    <name type="common">Green bristlegrass</name>
    <name type="synonym">Setaria italica subsp. viridis</name>
    <dbReference type="NCBI Taxonomy" id="4556"/>
    <lineage>
        <taxon>Eukaryota</taxon>
        <taxon>Viridiplantae</taxon>
        <taxon>Streptophyta</taxon>
        <taxon>Embryophyta</taxon>
        <taxon>Tracheophyta</taxon>
        <taxon>Spermatophyta</taxon>
        <taxon>Magnoliopsida</taxon>
        <taxon>Liliopsida</taxon>
        <taxon>Poales</taxon>
        <taxon>Poaceae</taxon>
        <taxon>PACMAD clade</taxon>
        <taxon>Panicoideae</taxon>
        <taxon>Panicodae</taxon>
        <taxon>Paniceae</taxon>
        <taxon>Cenchrinae</taxon>
        <taxon>Setaria</taxon>
    </lineage>
</organism>
<dbReference type="Gramene" id="TKW27490">
    <property type="protein sequence ID" value="TKW27490"/>
    <property type="gene ID" value="SEVIR_3G260600v2"/>
</dbReference>
<keyword evidence="2" id="KW-0433">Leucine-rich repeat</keyword>
<dbReference type="PANTHER" id="PTHR45631:SF3">
    <property type="entry name" value="OS05G0393100 PROTEIN"/>
    <property type="match status" value="1"/>
</dbReference>
<dbReference type="PANTHER" id="PTHR45631">
    <property type="entry name" value="OS07G0107800 PROTEIN-RELATED"/>
    <property type="match status" value="1"/>
</dbReference>
<name>A0A4U6VDE4_SETVI</name>
<comment type="subcellular location">
    <subcellularLocation>
        <location evidence="1">Membrane</location>
        <topology evidence="1">Single-pass membrane protein</topology>
    </subcellularLocation>
</comment>
<evidence type="ECO:0000256" key="5">
    <source>
        <dbReference type="ARBA" id="ARBA00023136"/>
    </source>
</evidence>
<evidence type="ECO:0000256" key="2">
    <source>
        <dbReference type="ARBA" id="ARBA00022614"/>
    </source>
</evidence>
<dbReference type="InterPro" id="IPR032675">
    <property type="entry name" value="LRR_dom_sf"/>
</dbReference>
<evidence type="ECO:0000259" key="8">
    <source>
        <dbReference type="Pfam" id="PF12819"/>
    </source>
</evidence>
<dbReference type="Gene3D" id="2.60.120.430">
    <property type="entry name" value="Galactose-binding lectin"/>
    <property type="match status" value="2"/>
</dbReference>
<dbReference type="AlphaFoldDB" id="A0A4U6VDE4"/>
<accession>A0A4U6VDE4</accession>
<keyword evidence="3 6" id="KW-0732">Signal</keyword>
<dbReference type="Gene3D" id="3.80.10.10">
    <property type="entry name" value="Ribonuclease Inhibitor"/>
    <property type="match status" value="1"/>
</dbReference>
<dbReference type="GO" id="GO:0016020">
    <property type="term" value="C:membrane"/>
    <property type="evidence" value="ECO:0007669"/>
    <property type="project" value="UniProtKB-SubCell"/>
</dbReference>
<keyword evidence="10" id="KW-1185">Reference proteome</keyword>
<dbReference type="SUPFAM" id="SSF52058">
    <property type="entry name" value="L domain-like"/>
    <property type="match status" value="1"/>
</dbReference>
<dbReference type="InterPro" id="IPR013210">
    <property type="entry name" value="LRR_N_plant-typ"/>
</dbReference>
<dbReference type="EMBL" id="CM016554">
    <property type="protein sequence ID" value="TKW27490.1"/>
    <property type="molecule type" value="Genomic_DNA"/>
</dbReference>
<sequence length="535" mass="57774">MPPPTRPLHAAAALLLLLLPAHLALAAAQGFRGFSYLLNCGSASATTDGRGLRWEPDAPYVSAGAPSAPTLPGAGGLLDPTLATFRSFPHRPRSKFCYELPVDKNRRYLLRPTFFYGALSASSSSSSSSSAPPPPVFDLIVDGTFWTAVNTTDDALAGAASSYEGVFPASGRNMSFCLGVNPDYTDAGPFISALQVIQLDDSVYNATDFKTSAMGLIARTKFGSTGEIERYPDDSFDRYWQPFPDSKHAVSSTQNVTSADFWNLPPPNMFNTAFVAEQDAPLVLQWPPMPVQNDSYYVALYFADTLPENSRTFNVYINDYLFIGDLTVTSAGLSVFATQWILSGLTRVILQPASPSALPPLINAGEVFGLFPLGRLTYARDVRALESIKKNLQNVPEDWNGDPCMPSGYSWTGVTCDEGSRIRVISLNLSGMGLSGSISPEIASLTALTNISFGHNSLLGPIPDLSNLSKLERLHLQENNLSGSVPRTLGTINTLRELFLYSNSLSGPVPDNLLNKQGLTYRFLPGNLFAPPPPH</sequence>
<dbReference type="Proteomes" id="UP000298652">
    <property type="component" value="Chromosome 3"/>
</dbReference>
<evidence type="ECO:0000256" key="3">
    <source>
        <dbReference type="ARBA" id="ARBA00022729"/>
    </source>
</evidence>
<protein>
    <recommendedName>
        <fullName evidence="11">Malectin-like domain-containing protein</fullName>
    </recommendedName>
</protein>
<dbReference type="Pfam" id="PF12819">
    <property type="entry name" value="Malectin_like"/>
    <property type="match status" value="1"/>
</dbReference>
<evidence type="ECO:0000313" key="10">
    <source>
        <dbReference type="Proteomes" id="UP000298652"/>
    </source>
</evidence>
<evidence type="ECO:0000259" key="7">
    <source>
        <dbReference type="Pfam" id="PF08263"/>
    </source>
</evidence>
<feature type="domain" description="Leucine-rich repeat-containing N-terminal plant-type" evidence="7">
    <location>
        <begin position="380"/>
        <end position="417"/>
    </location>
</feature>
<dbReference type="OMA" id="GWKYMIR"/>
<gene>
    <name evidence="9" type="ORF">SEVIR_3G260600v2</name>
</gene>
<proteinExistence type="predicted"/>
<feature type="chain" id="PRO_5036359761" description="Malectin-like domain-containing protein" evidence="6">
    <location>
        <begin position="27"/>
        <end position="535"/>
    </location>
</feature>
<dbReference type="InterPro" id="IPR001611">
    <property type="entry name" value="Leu-rich_rpt"/>
</dbReference>
<dbReference type="Gramene" id="TKW27489">
    <property type="protein sequence ID" value="TKW27489"/>
    <property type="gene ID" value="SEVIR_3G260600v2"/>
</dbReference>
<dbReference type="FunFam" id="3.80.10.10:FF:000400">
    <property type="entry name" value="Nuclear pore complex protein NUP107"/>
    <property type="match status" value="1"/>
</dbReference>